<dbReference type="PANTHER" id="PTHR16305">
    <property type="entry name" value="TESTICULAR SOLUBLE ADENYLYL CYCLASE"/>
    <property type="match status" value="1"/>
</dbReference>
<evidence type="ECO:0000256" key="2">
    <source>
        <dbReference type="ARBA" id="ARBA00022840"/>
    </source>
</evidence>
<accession>X1L5X6</accession>
<evidence type="ECO:0000256" key="1">
    <source>
        <dbReference type="ARBA" id="ARBA00022741"/>
    </source>
</evidence>
<organism evidence="3">
    <name type="scientific">marine sediment metagenome</name>
    <dbReference type="NCBI Taxonomy" id="412755"/>
    <lineage>
        <taxon>unclassified sequences</taxon>
        <taxon>metagenomes</taxon>
        <taxon>ecological metagenomes</taxon>
    </lineage>
</organism>
<sequence length="220" mass="25980">AGTELIKKILKNKNSPKGLIEILLKRGEGNPLFFSEFIKELQEQEILVEKEEDFVLTAPLRKILLPNNLRTLLESRVDRLPESQRELLKHVAVIGTAFWYSFARSLVKGNIDNDLRQLKEKGYIYEHKPSRIKNDFEYFFQHNLLREVAYKILLKKVRKDLHRKILHRLNTDYKKQRLSKDLYLQLGAMHSEGAEEYETALDFYERLGNEMESRYAITDA</sequence>
<comment type="caution">
    <text evidence="3">The sequence shown here is derived from an EMBL/GenBank/DDBJ whole genome shotgun (WGS) entry which is preliminary data.</text>
</comment>
<dbReference type="GO" id="GO:0004016">
    <property type="term" value="F:adenylate cyclase activity"/>
    <property type="evidence" value="ECO:0007669"/>
    <property type="project" value="TreeGrafter"/>
</dbReference>
<reference evidence="3" key="1">
    <citation type="journal article" date="2014" name="Front. Microbiol.">
        <title>High frequency of phylogenetically diverse reductive dehalogenase-homologous genes in deep subseafloor sedimentary metagenomes.</title>
        <authorList>
            <person name="Kawai M."/>
            <person name="Futagami T."/>
            <person name="Toyoda A."/>
            <person name="Takaki Y."/>
            <person name="Nishi S."/>
            <person name="Hori S."/>
            <person name="Arai W."/>
            <person name="Tsubouchi T."/>
            <person name="Morono Y."/>
            <person name="Uchiyama I."/>
            <person name="Ito T."/>
            <person name="Fujiyama A."/>
            <person name="Inagaki F."/>
            <person name="Takami H."/>
        </authorList>
    </citation>
    <scope>NUCLEOTIDE SEQUENCE</scope>
    <source>
        <strain evidence="3">Expedition CK06-06</strain>
    </source>
</reference>
<protein>
    <submittedName>
        <fullName evidence="3">Uncharacterized protein</fullName>
    </submittedName>
</protein>
<dbReference type="EMBL" id="BARV01005409">
    <property type="protein sequence ID" value="GAI14757.1"/>
    <property type="molecule type" value="Genomic_DNA"/>
</dbReference>
<feature type="non-terminal residue" evidence="3">
    <location>
        <position position="1"/>
    </location>
</feature>
<dbReference type="GO" id="GO:0005737">
    <property type="term" value="C:cytoplasm"/>
    <property type="evidence" value="ECO:0007669"/>
    <property type="project" value="TreeGrafter"/>
</dbReference>
<dbReference type="GO" id="GO:0005524">
    <property type="term" value="F:ATP binding"/>
    <property type="evidence" value="ECO:0007669"/>
    <property type="project" value="UniProtKB-KW"/>
</dbReference>
<dbReference type="PANTHER" id="PTHR16305:SF28">
    <property type="entry name" value="GUANYLATE CYCLASE DOMAIN-CONTAINING PROTEIN"/>
    <property type="match status" value="1"/>
</dbReference>
<name>X1L5X6_9ZZZZ</name>
<keyword evidence="2" id="KW-0067">ATP-binding</keyword>
<proteinExistence type="predicted"/>
<keyword evidence="1" id="KW-0547">Nucleotide-binding</keyword>
<evidence type="ECO:0000313" key="3">
    <source>
        <dbReference type="EMBL" id="GAI14757.1"/>
    </source>
</evidence>
<feature type="non-terminal residue" evidence="3">
    <location>
        <position position="220"/>
    </location>
</feature>
<dbReference type="AlphaFoldDB" id="X1L5X6"/>
<gene>
    <name evidence="3" type="ORF">S06H3_11264</name>
</gene>